<reference evidence="2 3" key="1">
    <citation type="submission" date="2021-04" db="EMBL/GenBank/DDBJ databases">
        <title>The genome sequence of Ideonella sp. 3Y2.</title>
        <authorList>
            <person name="Liu Y."/>
        </authorList>
    </citation>
    <scope>NUCLEOTIDE SEQUENCE [LARGE SCALE GENOMIC DNA]</scope>
    <source>
        <strain evidence="2 3">3Y2</strain>
    </source>
</reference>
<dbReference type="Proteomes" id="UP000676246">
    <property type="component" value="Unassembled WGS sequence"/>
</dbReference>
<dbReference type="GO" id="GO:0016020">
    <property type="term" value="C:membrane"/>
    <property type="evidence" value="ECO:0007669"/>
    <property type="project" value="TreeGrafter"/>
</dbReference>
<feature type="domain" description="AB hydrolase-1" evidence="1">
    <location>
        <begin position="31"/>
        <end position="252"/>
    </location>
</feature>
<dbReference type="SUPFAM" id="SSF53474">
    <property type="entry name" value="alpha/beta-Hydrolases"/>
    <property type="match status" value="1"/>
</dbReference>
<dbReference type="InterPro" id="IPR000073">
    <property type="entry name" value="AB_hydrolase_1"/>
</dbReference>
<protein>
    <submittedName>
        <fullName evidence="2">Alpha/beta hydrolase</fullName>
    </submittedName>
</protein>
<dbReference type="PANTHER" id="PTHR43798">
    <property type="entry name" value="MONOACYLGLYCEROL LIPASE"/>
    <property type="match status" value="1"/>
</dbReference>
<dbReference type="PANTHER" id="PTHR43798:SF33">
    <property type="entry name" value="HYDROLASE, PUTATIVE (AFU_ORTHOLOGUE AFUA_2G14860)-RELATED"/>
    <property type="match status" value="1"/>
</dbReference>
<comment type="caution">
    <text evidence="2">The sequence shown here is derived from an EMBL/GenBank/DDBJ whole genome shotgun (WGS) entry which is preliminary data.</text>
</comment>
<dbReference type="Pfam" id="PF12697">
    <property type="entry name" value="Abhydrolase_6"/>
    <property type="match status" value="1"/>
</dbReference>
<proteinExistence type="predicted"/>
<evidence type="ECO:0000313" key="3">
    <source>
        <dbReference type="Proteomes" id="UP000676246"/>
    </source>
</evidence>
<evidence type="ECO:0000313" key="2">
    <source>
        <dbReference type="EMBL" id="MBQ0932258.1"/>
    </source>
</evidence>
<name>A0A940YDM7_9BURK</name>
<dbReference type="InterPro" id="IPR050266">
    <property type="entry name" value="AB_hydrolase_sf"/>
</dbReference>
<gene>
    <name evidence="2" type="ORF">KAK03_17390</name>
</gene>
<evidence type="ECO:0000259" key="1">
    <source>
        <dbReference type="Pfam" id="PF12697"/>
    </source>
</evidence>
<dbReference type="PRINTS" id="PR00111">
    <property type="entry name" value="ABHYDROLASE"/>
</dbReference>
<dbReference type="GO" id="GO:0016787">
    <property type="term" value="F:hydrolase activity"/>
    <property type="evidence" value="ECO:0007669"/>
    <property type="project" value="UniProtKB-KW"/>
</dbReference>
<sequence>MTQRVRIDWAGRPVDIEHTWVGVDDPAAPLLVVLHEGLGSVSMWRDFPDRLARACGVRALVYSRPGYGRSTPRAADEHWGLDFMHRQAQQVLPALLDALGVRGPYALLGHSDGGSIALLHAAHAPQRVKACIVMAPHILVEEFGLKSIREARVQYEQGGLRAPLSRHHDDVDSAFYGWNDIWLAPDFPQWQITSELKNIMAPVLAIQGEDDPYGTMAQIDGIANGLPATQLVKLPGCGHSPHRDHPEPVIRACQAFLAPLLHQETHA</sequence>
<dbReference type="RefSeq" id="WP_210855708.1">
    <property type="nucleotide sequence ID" value="NZ_JAGQDD010000015.1"/>
</dbReference>
<keyword evidence="2" id="KW-0378">Hydrolase</keyword>
<dbReference type="InterPro" id="IPR029058">
    <property type="entry name" value="AB_hydrolase_fold"/>
</dbReference>
<organism evidence="2 3">
    <name type="scientific">Ideonella alba</name>
    <dbReference type="NCBI Taxonomy" id="2824118"/>
    <lineage>
        <taxon>Bacteria</taxon>
        <taxon>Pseudomonadati</taxon>
        <taxon>Pseudomonadota</taxon>
        <taxon>Betaproteobacteria</taxon>
        <taxon>Burkholderiales</taxon>
        <taxon>Sphaerotilaceae</taxon>
        <taxon>Ideonella</taxon>
    </lineage>
</organism>
<dbReference type="AlphaFoldDB" id="A0A940YDM7"/>
<keyword evidence="3" id="KW-1185">Reference proteome</keyword>
<accession>A0A940YDM7</accession>
<dbReference type="EMBL" id="JAGQDD010000015">
    <property type="protein sequence ID" value="MBQ0932258.1"/>
    <property type="molecule type" value="Genomic_DNA"/>
</dbReference>
<dbReference type="Gene3D" id="3.40.50.1820">
    <property type="entry name" value="alpha/beta hydrolase"/>
    <property type="match status" value="1"/>
</dbReference>